<protein>
    <recommendedName>
        <fullName evidence="2">SFR19-like C-terminal domain-containing protein</fullName>
    </recommendedName>
</protein>
<name>A0A0B6ZMS6_9EUPU</name>
<evidence type="ECO:0000256" key="1">
    <source>
        <dbReference type="SAM" id="MobiDB-lite"/>
    </source>
</evidence>
<gene>
    <name evidence="3" type="primary">ORF71286</name>
</gene>
<dbReference type="InterPro" id="IPR057031">
    <property type="entry name" value="SFR19-like_C"/>
</dbReference>
<proteinExistence type="predicted"/>
<feature type="compositionally biased region" description="Basic and acidic residues" evidence="1">
    <location>
        <begin position="53"/>
        <end position="62"/>
    </location>
</feature>
<reference evidence="3" key="1">
    <citation type="submission" date="2014-12" db="EMBL/GenBank/DDBJ databases">
        <title>Insight into the proteome of Arion vulgaris.</title>
        <authorList>
            <person name="Aradska J."/>
            <person name="Bulat T."/>
            <person name="Smidak R."/>
            <person name="Sarate P."/>
            <person name="Gangsoo J."/>
            <person name="Sialana F."/>
            <person name="Bilban M."/>
            <person name="Lubec G."/>
        </authorList>
    </citation>
    <scope>NUCLEOTIDE SEQUENCE</scope>
    <source>
        <tissue evidence="3">Skin</tissue>
    </source>
</reference>
<sequence length="62" mass="7023">KVCHSKSGNINPQKIQHLVEAYVRKIARAVGGGSRKRKQRPEGRKSTTTLRQNGERVKNITR</sequence>
<dbReference type="Pfam" id="PF23030">
    <property type="entry name" value="SCAF11-like_C"/>
    <property type="match status" value="1"/>
</dbReference>
<feature type="region of interest" description="Disordered" evidence="1">
    <location>
        <begin position="30"/>
        <end position="62"/>
    </location>
</feature>
<organism evidence="3">
    <name type="scientific">Arion vulgaris</name>
    <dbReference type="NCBI Taxonomy" id="1028688"/>
    <lineage>
        <taxon>Eukaryota</taxon>
        <taxon>Metazoa</taxon>
        <taxon>Spiralia</taxon>
        <taxon>Lophotrochozoa</taxon>
        <taxon>Mollusca</taxon>
        <taxon>Gastropoda</taxon>
        <taxon>Heterobranchia</taxon>
        <taxon>Euthyneura</taxon>
        <taxon>Panpulmonata</taxon>
        <taxon>Eupulmonata</taxon>
        <taxon>Stylommatophora</taxon>
        <taxon>Helicina</taxon>
        <taxon>Arionoidea</taxon>
        <taxon>Arionidae</taxon>
        <taxon>Arion</taxon>
    </lineage>
</organism>
<feature type="non-terminal residue" evidence="3">
    <location>
        <position position="1"/>
    </location>
</feature>
<dbReference type="AlphaFoldDB" id="A0A0B6ZMS6"/>
<evidence type="ECO:0000259" key="2">
    <source>
        <dbReference type="Pfam" id="PF23030"/>
    </source>
</evidence>
<feature type="domain" description="SFR19-like C-terminal" evidence="2">
    <location>
        <begin position="1"/>
        <end position="30"/>
    </location>
</feature>
<dbReference type="EMBL" id="HACG01022842">
    <property type="protein sequence ID" value="CEK69707.1"/>
    <property type="molecule type" value="Transcribed_RNA"/>
</dbReference>
<evidence type="ECO:0000313" key="3">
    <source>
        <dbReference type="EMBL" id="CEK69707.1"/>
    </source>
</evidence>
<accession>A0A0B6ZMS6</accession>